<organism evidence="2 3">
    <name type="scientific">Nocardiopsis ansamitocini</name>
    <dbReference type="NCBI Taxonomy" id="1670832"/>
    <lineage>
        <taxon>Bacteria</taxon>
        <taxon>Bacillati</taxon>
        <taxon>Actinomycetota</taxon>
        <taxon>Actinomycetes</taxon>
        <taxon>Streptosporangiales</taxon>
        <taxon>Nocardiopsidaceae</taxon>
        <taxon>Nocardiopsis</taxon>
    </lineage>
</organism>
<dbReference type="SUPFAM" id="SSF51556">
    <property type="entry name" value="Metallo-dependent hydrolases"/>
    <property type="match status" value="1"/>
</dbReference>
<accession>A0A9W6ULP1</accession>
<dbReference type="NCBIfam" id="NF006560">
    <property type="entry name" value="PRK09061.1"/>
    <property type="match status" value="1"/>
</dbReference>
<dbReference type="AlphaFoldDB" id="A0A9W6ULP1"/>
<dbReference type="Gene3D" id="3.30.1490.130">
    <property type="entry name" value="D-aminoacylase. Domain 3"/>
    <property type="match status" value="1"/>
</dbReference>
<gene>
    <name evidence="2" type="ORF">Nans01_46210</name>
</gene>
<dbReference type="InterPro" id="IPR050378">
    <property type="entry name" value="Metallo-dep_Hydrolases_sf"/>
</dbReference>
<feature type="domain" description="Amidohydrolase 3" evidence="1">
    <location>
        <begin position="46"/>
        <end position="473"/>
    </location>
</feature>
<dbReference type="InterPro" id="IPR013108">
    <property type="entry name" value="Amidohydro_3"/>
</dbReference>
<dbReference type="Proteomes" id="UP001165092">
    <property type="component" value="Unassembled WGS sequence"/>
</dbReference>
<dbReference type="PANTHER" id="PTHR11647:SF1">
    <property type="entry name" value="COLLAPSIN RESPONSE MEDIATOR PROTEIN"/>
    <property type="match status" value="1"/>
</dbReference>
<dbReference type="InterPro" id="IPR023100">
    <property type="entry name" value="D-aminoacylase_insert_dom_sf"/>
</dbReference>
<proteinExistence type="predicted"/>
<keyword evidence="3" id="KW-1185">Reference proteome</keyword>
<dbReference type="InterPro" id="IPR011059">
    <property type="entry name" value="Metal-dep_hydrolase_composite"/>
</dbReference>
<sequence length="492" mass="51194">MAQEYSLVLAGGRVIDPQNGLDAVGDVGIAGDTVAAVSATPLRGARTIDATGLVVCPGFVDLHSHGQAIPEQRLQALDGVTTALELEAGTTPVAAAYARSAAEGRPLNYGFSTSWALARMVELAGADAGGAVRTVLRHLGNPAWQAPASPVQQSAVLERLYADLDAGALGIGILAGYAPLVDPAEYLAVAALAAQAGTPTFTHARALVETNPDIPIDGAEEIVRAAGQTGAHMHYCHINSTSTRHIDRVHALIQRCLDEGSPISTEAYPYGAGATAVGAAFLAPDKLHAQGLRPDSIVVAATAERIADARRLAELRATTPDAIALVHFLDDTDPGDQKLLNRALLFPDTVIASDAMPLTWRNGEPDPMLWPLPHGAEAHPRGAGTFTRSLRTLALNGGHLSLSEAIARCTVTPARVLRPAVPAMERKGHIGAGSDADIVVFDPSRLQDRATYADGTRPAQGVVHLLVNGEPVVHDGAIVPDALPGRPVRRGA</sequence>
<dbReference type="EMBL" id="BSQG01000013">
    <property type="protein sequence ID" value="GLU50270.1"/>
    <property type="molecule type" value="Genomic_DNA"/>
</dbReference>
<evidence type="ECO:0000313" key="3">
    <source>
        <dbReference type="Proteomes" id="UP001165092"/>
    </source>
</evidence>
<reference evidence="2" key="1">
    <citation type="submission" date="2023-02" db="EMBL/GenBank/DDBJ databases">
        <title>Nocardiopsis ansamitocini NBRC 112285.</title>
        <authorList>
            <person name="Ichikawa N."/>
            <person name="Sato H."/>
            <person name="Tonouchi N."/>
        </authorList>
    </citation>
    <scope>NUCLEOTIDE SEQUENCE</scope>
    <source>
        <strain evidence="2">NBRC 112285</strain>
    </source>
</reference>
<protein>
    <submittedName>
        <fullName evidence="2">D-glutamate deacylase</fullName>
    </submittedName>
</protein>
<dbReference type="Gene3D" id="2.30.40.10">
    <property type="entry name" value="Urease, subunit C, domain 1"/>
    <property type="match status" value="1"/>
</dbReference>
<dbReference type="SUPFAM" id="SSF51338">
    <property type="entry name" value="Composite domain of metallo-dependent hydrolases"/>
    <property type="match status" value="1"/>
</dbReference>
<name>A0A9W6ULP1_9ACTN</name>
<evidence type="ECO:0000259" key="1">
    <source>
        <dbReference type="Pfam" id="PF07969"/>
    </source>
</evidence>
<dbReference type="InterPro" id="IPR032466">
    <property type="entry name" value="Metal_Hydrolase"/>
</dbReference>
<dbReference type="PANTHER" id="PTHR11647">
    <property type="entry name" value="HYDRANTOINASE/DIHYDROPYRIMIDINASE FAMILY MEMBER"/>
    <property type="match status" value="1"/>
</dbReference>
<dbReference type="Pfam" id="PF07969">
    <property type="entry name" value="Amidohydro_3"/>
    <property type="match status" value="1"/>
</dbReference>
<dbReference type="Gene3D" id="3.20.20.140">
    <property type="entry name" value="Metal-dependent hydrolases"/>
    <property type="match status" value="1"/>
</dbReference>
<dbReference type="RefSeq" id="WP_285761803.1">
    <property type="nucleotide sequence ID" value="NZ_BSQG01000013.1"/>
</dbReference>
<dbReference type="GO" id="GO:0016811">
    <property type="term" value="F:hydrolase activity, acting on carbon-nitrogen (but not peptide) bonds, in linear amides"/>
    <property type="evidence" value="ECO:0007669"/>
    <property type="project" value="InterPro"/>
</dbReference>
<evidence type="ECO:0000313" key="2">
    <source>
        <dbReference type="EMBL" id="GLU50270.1"/>
    </source>
</evidence>
<comment type="caution">
    <text evidence="2">The sequence shown here is derived from an EMBL/GenBank/DDBJ whole genome shotgun (WGS) entry which is preliminary data.</text>
</comment>